<evidence type="ECO:0000256" key="1">
    <source>
        <dbReference type="ARBA" id="ARBA00022737"/>
    </source>
</evidence>
<keyword evidence="1" id="KW-0677">Repeat</keyword>
<dbReference type="SUPFAM" id="SSF52540">
    <property type="entry name" value="P-loop containing nucleoside triphosphate hydrolases"/>
    <property type="match status" value="1"/>
</dbReference>
<evidence type="ECO:0000313" key="3">
    <source>
        <dbReference type="EMBL" id="KZV85724.1"/>
    </source>
</evidence>
<dbReference type="InterPro" id="IPR056884">
    <property type="entry name" value="NPHP3-like_N"/>
</dbReference>
<dbReference type="InterPro" id="IPR027417">
    <property type="entry name" value="P-loop_NTPase"/>
</dbReference>
<sequence length="564" mass="61804">MIQELGQVRAKADALKTVGRARKFLKASPNLDLLKEMTDRVKTARDIFAFRGQVSIEMLIRELVAKSRHEALQREQDQESAKWSKVLKRLPRADAGYSASVHARHGRLLAGTRTDLLRELDDWATSAPTAQDQSPFFVLTGGAGTGKSTIAFDVARRAEARGHLGASFFFMRGAASLDSTELIFPTLAWQMLSNVPGLRSPASYSVIETHLQRGGPQNLDQQADDLFVKLLSTLPATQAPITIVIDAVDECSASTQDFVQRMLFLIMQSLSSIACTVRVFITSRPEVHVEDALRSLTFQSKTQRFRLQDIPQPTVDHDISLFFTNALSQLPEASRLALSSVYGDAAGELTERAAGLFIYAATAVEYLRWFRGDDILVAIAQILATDVDATKPGLDRLDELYTIVLNTAFPPQFLALPGKAALVAVALSSIAVLQDHVSPRVIAVLAGLDLTSGLVPVLERLAPVLSFDPSDADVAMRPLHASFAEFLGDSARSTSTFWVDSSEQHSVFAGYALNLLMKRGTLVSNVCRLEHPNDTPIAVPDIRERITLHLPPAVQYACLYWASH</sequence>
<keyword evidence="4" id="KW-1185">Reference proteome</keyword>
<dbReference type="PANTHER" id="PTHR10039:SF14">
    <property type="entry name" value="NACHT DOMAIN-CONTAINING PROTEIN"/>
    <property type="match status" value="1"/>
</dbReference>
<organism evidence="3 4">
    <name type="scientific">Exidia glandulosa HHB12029</name>
    <dbReference type="NCBI Taxonomy" id="1314781"/>
    <lineage>
        <taxon>Eukaryota</taxon>
        <taxon>Fungi</taxon>
        <taxon>Dikarya</taxon>
        <taxon>Basidiomycota</taxon>
        <taxon>Agaricomycotina</taxon>
        <taxon>Agaricomycetes</taxon>
        <taxon>Auriculariales</taxon>
        <taxon>Exidiaceae</taxon>
        <taxon>Exidia</taxon>
    </lineage>
</organism>
<dbReference type="STRING" id="1314781.A0A165DZ79"/>
<dbReference type="AlphaFoldDB" id="A0A165DZ79"/>
<feature type="non-terminal residue" evidence="3">
    <location>
        <position position="564"/>
    </location>
</feature>
<evidence type="ECO:0000313" key="4">
    <source>
        <dbReference type="Proteomes" id="UP000077266"/>
    </source>
</evidence>
<gene>
    <name evidence="3" type="ORF">EXIGLDRAFT_681540</name>
</gene>
<dbReference type="InParanoid" id="A0A165DZ79"/>
<dbReference type="Proteomes" id="UP000077266">
    <property type="component" value="Unassembled WGS sequence"/>
</dbReference>
<dbReference type="Gene3D" id="3.40.50.300">
    <property type="entry name" value="P-loop containing nucleotide triphosphate hydrolases"/>
    <property type="match status" value="1"/>
</dbReference>
<dbReference type="OrthoDB" id="3027122at2759"/>
<dbReference type="PANTHER" id="PTHR10039">
    <property type="entry name" value="AMELOGENIN"/>
    <property type="match status" value="1"/>
</dbReference>
<protein>
    <recommendedName>
        <fullName evidence="2">Nephrocystin 3-like N-terminal domain-containing protein</fullName>
    </recommendedName>
</protein>
<dbReference type="Pfam" id="PF24883">
    <property type="entry name" value="NPHP3_N"/>
    <property type="match status" value="1"/>
</dbReference>
<name>A0A165DZ79_EXIGL</name>
<evidence type="ECO:0000259" key="2">
    <source>
        <dbReference type="Pfam" id="PF24883"/>
    </source>
</evidence>
<accession>A0A165DZ79</accession>
<reference evidence="3 4" key="1">
    <citation type="journal article" date="2016" name="Mol. Biol. Evol.">
        <title>Comparative Genomics of Early-Diverging Mushroom-Forming Fungi Provides Insights into the Origins of Lignocellulose Decay Capabilities.</title>
        <authorList>
            <person name="Nagy L.G."/>
            <person name="Riley R."/>
            <person name="Tritt A."/>
            <person name="Adam C."/>
            <person name="Daum C."/>
            <person name="Floudas D."/>
            <person name="Sun H."/>
            <person name="Yadav J.S."/>
            <person name="Pangilinan J."/>
            <person name="Larsson K.H."/>
            <person name="Matsuura K."/>
            <person name="Barry K."/>
            <person name="Labutti K."/>
            <person name="Kuo R."/>
            <person name="Ohm R.A."/>
            <person name="Bhattacharya S.S."/>
            <person name="Shirouzu T."/>
            <person name="Yoshinaga Y."/>
            <person name="Martin F.M."/>
            <person name="Grigoriev I.V."/>
            <person name="Hibbett D.S."/>
        </authorList>
    </citation>
    <scope>NUCLEOTIDE SEQUENCE [LARGE SCALE GENOMIC DNA]</scope>
    <source>
        <strain evidence="3 4">HHB12029</strain>
    </source>
</reference>
<proteinExistence type="predicted"/>
<feature type="domain" description="Nephrocystin 3-like N-terminal" evidence="2">
    <location>
        <begin position="122"/>
        <end position="284"/>
    </location>
</feature>
<dbReference type="EMBL" id="KV426178">
    <property type="protein sequence ID" value="KZV85724.1"/>
    <property type="molecule type" value="Genomic_DNA"/>
</dbReference>